<evidence type="ECO:0000256" key="6">
    <source>
        <dbReference type="ARBA" id="ARBA00023136"/>
    </source>
</evidence>
<feature type="signal peptide" evidence="8">
    <location>
        <begin position="1"/>
        <end position="21"/>
    </location>
</feature>
<dbReference type="STRING" id="1817893.AUJ66_07525"/>
<keyword evidence="3" id="KW-1134">Transmembrane beta strand</keyword>
<keyword evidence="6" id="KW-0472">Membrane</keyword>
<comment type="caution">
    <text evidence="9">The sequence shown here is derived from an EMBL/GenBank/DDBJ whole genome shotgun (WGS) entry which is preliminary data.</text>
</comment>
<comment type="similarity">
    <text evidence="2">Belongs to the OmpP1/FadL family.</text>
</comment>
<evidence type="ECO:0000313" key="10">
    <source>
        <dbReference type="Proteomes" id="UP000182278"/>
    </source>
</evidence>
<dbReference type="InterPro" id="IPR005017">
    <property type="entry name" value="OMPP1/FadL/TodX"/>
</dbReference>
<proteinExistence type="inferred from homology"/>
<name>A0A1J4SBC2_9BACT</name>
<dbReference type="Gene3D" id="2.40.160.60">
    <property type="entry name" value="Outer membrane protein transport protein (OMPP1/FadL/TodX)"/>
    <property type="match status" value="1"/>
</dbReference>
<dbReference type="GO" id="GO:0015483">
    <property type="term" value="F:long-chain fatty acid transporting porin activity"/>
    <property type="evidence" value="ECO:0007669"/>
    <property type="project" value="TreeGrafter"/>
</dbReference>
<dbReference type="PANTHER" id="PTHR35093:SF8">
    <property type="entry name" value="OUTER MEMBRANE PROTEIN NMB0088-RELATED"/>
    <property type="match status" value="1"/>
</dbReference>
<dbReference type="EMBL" id="MNUO01000115">
    <property type="protein sequence ID" value="OIN96034.1"/>
    <property type="molecule type" value="Genomic_DNA"/>
</dbReference>
<protein>
    <recommendedName>
        <fullName evidence="11">DUF5723 domain-containing protein</fullName>
    </recommendedName>
</protein>
<feature type="chain" id="PRO_5012656107" description="DUF5723 domain-containing protein" evidence="8">
    <location>
        <begin position="22"/>
        <end position="450"/>
    </location>
</feature>
<reference evidence="9 10" key="1">
    <citation type="journal article" date="2016" name="Environ. Microbiol.">
        <title>Genomic resolution of a cold subsurface aquifer community provides metabolic insights for novel microbes adapted to high CO concentrations.</title>
        <authorList>
            <person name="Probst A.J."/>
            <person name="Castelle C.J."/>
            <person name="Singh A."/>
            <person name="Brown C.T."/>
            <person name="Anantharaman K."/>
            <person name="Sharon I."/>
            <person name="Hug L.A."/>
            <person name="Burstein D."/>
            <person name="Emerson J.B."/>
            <person name="Thomas B.C."/>
            <person name="Banfield J.F."/>
        </authorList>
    </citation>
    <scope>NUCLEOTIDE SEQUENCE [LARGE SCALE GENOMIC DNA]</scope>
    <source>
        <strain evidence="9">CG1_02_38_46</strain>
    </source>
</reference>
<dbReference type="GO" id="GO:0009279">
    <property type="term" value="C:cell outer membrane"/>
    <property type="evidence" value="ECO:0007669"/>
    <property type="project" value="UniProtKB-SubCell"/>
</dbReference>
<dbReference type="AlphaFoldDB" id="A0A1J4SBC2"/>
<evidence type="ECO:0000256" key="3">
    <source>
        <dbReference type="ARBA" id="ARBA00022452"/>
    </source>
</evidence>
<evidence type="ECO:0000313" key="9">
    <source>
        <dbReference type="EMBL" id="OIN96034.1"/>
    </source>
</evidence>
<accession>A0A1J4SBC2</accession>
<sequence>MYKKIFLFSISILISSVVAYAGHYEFAGDGARSKAMGGAFVAIADDATAYSWNPAGMVLLKRPEMSYLARMRGEQRYRQIYPCDPNQWETGKPTYVYTDWHDAIKFQESKEGSGGPQGDVRTINYVYPWKNMAIGFGTTGYEDYIEFRNSNQGGKGPVYLKNVGGKDIGLSWEDKREQEHYYSQPDFGAAFAFNLIRSLSFGFKVGMIPSIEQIETNKSREEYFPKLAQDGNTITSPFYNKTWFEKKPSLLSYSIGVLYRPVSGLSFGLVYKDFSSARMEFDSWTKIDQNYYYPFHNDFDFKYPRFIGAGFAMRIRDVFTISMQVNHIAYTQMDPDRTDNWVFEDAIEYHAGVEYLFFLGKKGEELILPLRFGYYLEPSAQDFYKFQRDQNITGETAQDRTILGQKYGKDADLHHITIGMGFSREQWSFDFALDICQRRFDVMFTPVLYF</sequence>
<evidence type="ECO:0000256" key="7">
    <source>
        <dbReference type="ARBA" id="ARBA00023237"/>
    </source>
</evidence>
<dbReference type="SUPFAM" id="SSF56935">
    <property type="entry name" value="Porins"/>
    <property type="match status" value="1"/>
</dbReference>
<gene>
    <name evidence="9" type="ORF">AUJ66_07525</name>
</gene>
<dbReference type="PANTHER" id="PTHR35093">
    <property type="entry name" value="OUTER MEMBRANE PROTEIN NMB0088-RELATED"/>
    <property type="match status" value="1"/>
</dbReference>
<evidence type="ECO:0000256" key="5">
    <source>
        <dbReference type="ARBA" id="ARBA00022729"/>
    </source>
</evidence>
<comment type="subcellular location">
    <subcellularLocation>
        <location evidence="1">Cell outer membrane</location>
        <topology evidence="1">Multi-pass membrane protein</topology>
    </subcellularLocation>
</comment>
<keyword evidence="7" id="KW-0998">Cell outer membrane</keyword>
<evidence type="ECO:0000256" key="1">
    <source>
        <dbReference type="ARBA" id="ARBA00004571"/>
    </source>
</evidence>
<keyword evidence="4" id="KW-0812">Transmembrane</keyword>
<organism evidence="9 10">
    <name type="scientific">Candidatus Desantisbacteria bacterium CG1_02_38_46</name>
    <dbReference type="NCBI Taxonomy" id="1817893"/>
    <lineage>
        <taxon>Bacteria</taxon>
        <taxon>Candidatus Desantisiibacteriota</taxon>
    </lineage>
</organism>
<evidence type="ECO:0000256" key="2">
    <source>
        <dbReference type="ARBA" id="ARBA00008163"/>
    </source>
</evidence>
<evidence type="ECO:0000256" key="4">
    <source>
        <dbReference type="ARBA" id="ARBA00022692"/>
    </source>
</evidence>
<keyword evidence="5 8" id="KW-0732">Signal</keyword>
<evidence type="ECO:0000256" key="8">
    <source>
        <dbReference type="SAM" id="SignalP"/>
    </source>
</evidence>
<evidence type="ECO:0008006" key="11">
    <source>
        <dbReference type="Google" id="ProtNLM"/>
    </source>
</evidence>
<dbReference type="Proteomes" id="UP000182278">
    <property type="component" value="Unassembled WGS sequence"/>
</dbReference>